<proteinExistence type="inferred from homology"/>
<sequence length="91" mass="10661">MSATVFCRKYQKDLPALSVAPLPGQKGQDILSSISKQAWDEWMTHQTRLINEKRLKVFQPEARSYLQEQMEKFFNNEEVDQIEGYVPPKED</sequence>
<evidence type="ECO:0000313" key="4">
    <source>
        <dbReference type="Proteomes" id="UP001156682"/>
    </source>
</evidence>
<dbReference type="HAMAP" id="MF_00686">
    <property type="entry name" value="Fe_traffic_YggX"/>
    <property type="match status" value="1"/>
</dbReference>
<protein>
    <recommendedName>
        <fullName evidence="2">Probable Fe(2+)-trafficking protein</fullName>
    </recommendedName>
</protein>
<evidence type="ECO:0000313" key="3">
    <source>
        <dbReference type="EMBL" id="GLR63517.1"/>
    </source>
</evidence>
<dbReference type="EMBL" id="BSOR01000016">
    <property type="protein sequence ID" value="GLR63517.1"/>
    <property type="molecule type" value="Genomic_DNA"/>
</dbReference>
<dbReference type="InterPro" id="IPR007457">
    <property type="entry name" value="Fe_traffick_prot_YggX"/>
</dbReference>
<dbReference type="SUPFAM" id="SSF111148">
    <property type="entry name" value="YggX-like"/>
    <property type="match status" value="1"/>
</dbReference>
<comment type="function">
    <text evidence="2">Could be a mediator in iron transactions between iron acquisition and iron-requiring processes, such as synthesis and/or repair of Fe-S clusters in biosynthetic enzymes.</text>
</comment>
<accession>A0ABQ5ZYV4</accession>
<gene>
    <name evidence="3" type="ORF">GCM10007878_09520</name>
</gene>
<organism evidence="3 4">
    <name type="scientific">Marinospirillum insulare</name>
    <dbReference type="NCBI Taxonomy" id="217169"/>
    <lineage>
        <taxon>Bacteria</taxon>
        <taxon>Pseudomonadati</taxon>
        <taxon>Pseudomonadota</taxon>
        <taxon>Gammaproteobacteria</taxon>
        <taxon>Oceanospirillales</taxon>
        <taxon>Oceanospirillaceae</taxon>
        <taxon>Marinospirillum</taxon>
    </lineage>
</organism>
<dbReference type="PIRSF" id="PIRSF029827">
    <property type="entry name" value="Fe_traffic_YggX"/>
    <property type="match status" value="1"/>
</dbReference>
<keyword evidence="4" id="KW-1185">Reference proteome</keyword>
<dbReference type="RefSeq" id="WP_027849862.1">
    <property type="nucleotide sequence ID" value="NZ_BSOR01000016.1"/>
</dbReference>
<dbReference type="Gene3D" id="1.10.3880.10">
    <property type="entry name" value="Fe(II) trafficking protein YggX"/>
    <property type="match status" value="1"/>
</dbReference>
<dbReference type="PANTHER" id="PTHR36965">
    <property type="entry name" value="FE(2+)-TRAFFICKING PROTEIN-RELATED"/>
    <property type="match status" value="1"/>
</dbReference>
<dbReference type="Proteomes" id="UP001156682">
    <property type="component" value="Unassembled WGS sequence"/>
</dbReference>
<keyword evidence="1 2" id="KW-0408">Iron</keyword>
<dbReference type="Pfam" id="PF04362">
    <property type="entry name" value="Iron_traffic"/>
    <property type="match status" value="1"/>
</dbReference>
<dbReference type="PANTHER" id="PTHR36965:SF1">
    <property type="entry name" value="FE(2+)-TRAFFICKING PROTEIN-RELATED"/>
    <property type="match status" value="1"/>
</dbReference>
<reference evidence="4" key="1">
    <citation type="journal article" date="2019" name="Int. J. Syst. Evol. Microbiol.">
        <title>The Global Catalogue of Microorganisms (GCM) 10K type strain sequencing project: providing services to taxonomists for standard genome sequencing and annotation.</title>
        <authorList>
            <consortium name="The Broad Institute Genomics Platform"/>
            <consortium name="The Broad Institute Genome Sequencing Center for Infectious Disease"/>
            <person name="Wu L."/>
            <person name="Ma J."/>
        </authorList>
    </citation>
    <scope>NUCLEOTIDE SEQUENCE [LARGE SCALE GENOMIC DNA]</scope>
    <source>
        <strain evidence="4">NBRC 100033</strain>
    </source>
</reference>
<comment type="caution">
    <text evidence="3">The sequence shown here is derived from an EMBL/GenBank/DDBJ whole genome shotgun (WGS) entry which is preliminary data.</text>
</comment>
<dbReference type="NCBIfam" id="NF003817">
    <property type="entry name" value="PRK05408.1"/>
    <property type="match status" value="1"/>
</dbReference>
<dbReference type="InterPro" id="IPR036766">
    <property type="entry name" value="Fe_traffick_prot_YggX_sf"/>
</dbReference>
<evidence type="ECO:0000256" key="1">
    <source>
        <dbReference type="ARBA" id="ARBA00023004"/>
    </source>
</evidence>
<evidence type="ECO:0000256" key="2">
    <source>
        <dbReference type="HAMAP-Rule" id="MF_00686"/>
    </source>
</evidence>
<name>A0ABQ5ZYV4_9GAMM</name>
<comment type="similarity">
    <text evidence="2">Belongs to the Fe(2+)-trafficking protein family.</text>
</comment>